<dbReference type="AlphaFoldDB" id="A0A8T0MUY9"/>
<organism evidence="3 4">
    <name type="scientific">Panicum virgatum</name>
    <name type="common">Blackwell switchgrass</name>
    <dbReference type="NCBI Taxonomy" id="38727"/>
    <lineage>
        <taxon>Eukaryota</taxon>
        <taxon>Viridiplantae</taxon>
        <taxon>Streptophyta</taxon>
        <taxon>Embryophyta</taxon>
        <taxon>Tracheophyta</taxon>
        <taxon>Spermatophyta</taxon>
        <taxon>Magnoliopsida</taxon>
        <taxon>Liliopsida</taxon>
        <taxon>Poales</taxon>
        <taxon>Poaceae</taxon>
        <taxon>PACMAD clade</taxon>
        <taxon>Panicoideae</taxon>
        <taxon>Panicodae</taxon>
        <taxon>Paniceae</taxon>
        <taxon>Panicinae</taxon>
        <taxon>Panicum</taxon>
        <taxon>Panicum sect. Hiantes</taxon>
    </lineage>
</organism>
<evidence type="ECO:0000313" key="4">
    <source>
        <dbReference type="Proteomes" id="UP000823388"/>
    </source>
</evidence>
<proteinExistence type="predicted"/>
<evidence type="ECO:0000313" key="3">
    <source>
        <dbReference type="EMBL" id="KAG2541291.1"/>
    </source>
</evidence>
<dbReference type="PANTHER" id="PTHR35096:SF8">
    <property type="entry name" value="OS03G0308600 PROTEIN"/>
    <property type="match status" value="1"/>
</dbReference>
<dbReference type="EMBL" id="CM029054">
    <property type="protein sequence ID" value="KAG2541291.1"/>
    <property type="molecule type" value="Genomic_DNA"/>
</dbReference>
<keyword evidence="4" id="KW-1185">Reference proteome</keyword>
<comment type="caution">
    <text evidence="3">The sequence shown here is derived from an EMBL/GenBank/DDBJ whole genome shotgun (WGS) entry which is preliminary data.</text>
</comment>
<evidence type="ECO:0000256" key="1">
    <source>
        <dbReference type="SAM" id="MobiDB-lite"/>
    </source>
</evidence>
<dbReference type="PANTHER" id="PTHR35096">
    <property type="entry name" value="BNAA08G28570D PROTEIN"/>
    <property type="match status" value="1"/>
</dbReference>
<dbReference type="Proteomes" id="UP000823388">
    <property type="component" value="Chromosome 9N"/>
</dbReference>
<protein>
    <recommendedName>
        <fullName evidence="2">DUF7787 domain-containing protein</fullName>
    </recommendedName>
</protein>
<evidence type="ECO:0000259" key="2">
    <source>
        <dbReference type="Pfam" id="PF25042"/>
    </source>
</evidence>
<dbReference type="InterPro" id="IPR056689">
    <property type="entry name" value="DUF7787"/>
</dbReference>
<feature type="domain" description="DUF7787" evidence="2">
    <location>
        <begin position="9"/>
        <end position="65"/>
    </location>
</feature>
<feature type="region of interest" description="Disordered" evidence="1">
    <location>
        <begin position="200"/>
        <end position="225"/>
    </location>
</feature>
<dbReference type="OrthoDB" id="692230at2759"/>
<gene>
    <name evidence="3" type="ORF">PVAP13_9NG674900</name>
</gene>
<sequence length="225" mass="23412">MPRIPATERPRLTLEDYIVFFTTRSGNGLSLHHLNQIIYMHAFAKLHRVPKSALVDALGSVELMRPRRSTVPLNATALPLGAASAAAAALSAGEATRDIEDIGWRECPVGSLLSVRAGLRSPAAAAAETLLPISAIAPGSTEQISPPSLLSASSPLPPALPAAARKKRSLTRKGKAAIRTRRRRVVELLTLPSVEMAAAAGLATPPPPQALLTGPSAGEQAPASA</sequence>
<name>A0A8T0MUY9_PANVG</name>
<dbReference type="Pfam" id="PF25042">
    <property type="entry name" value="DUF7787"/>
    <property type="match status" value="1"/>
</dbReference>
<reference evidence="3" key="1">
    <citation type="submission" date="2020-05" db="EMBL/GenBank/DDBJ databases">
        <title>WGS assembly of Panicum virgatum.</title>
        <authorList>
            <person name="Lovell J.T."/>
            <person name="Jenkins J."/>
            <person name="Shu S."/>
            <person name="Juenger T.E."/>
            <person name="Schmutz J."/>
        </authorList>
    </citation>
    <scope>NUCLEOTIDE SEQUENCE</scope>
    <source>
        <strain evidence="3">AP13</strain>
    </source>
</reference>
<accession>A0A8T0MUY9</accession>